<protein>
    <recommendedName>
        <fullName evidence="4">Short-chain dehydrogenase/reductase family protein</fullName>
    </recommendedName>
</protein>
<dbReference type="InterPro" id="IPR036291">
    <property type="entry name" value="NAD(P)-bd_dom_sf"/>
</dbReference>
<dbReference type="HOGENOM" id="CLU_010194_2_9_1"/>
<dbReference type="RefSeq" id="XP_645452.1">
    <property type="nucleotide sequence ID" value="XM_640360.1"/>
</dbReference>
<dbReference type="OMA" id="FINGSHF"/>
<keyword evidence="3" id="KW-1185">Reference proteome</keyword>
<proteinExistence type="inferred from homology"/>
<dbReference type="FunCoup" id="Q55AS0">
    <property type="interactions" value="10"/>
</dbReference>
<evidence type="ECO:0000313" key="3">
    <source>
        <dbReference type="Proteomes" id="UP000002195"/>
    </source>
</evidence>
<dbReference type="PaxDb" id="44689-DDB0203605"/>
<evidence type="ECO:0000313" key="2">
    <source>
        <dbReference type="EMBL" id="EAL71564.1"/>
    </source>
</evidence>
<dbReference type="InParanoid" id="Q55AS0"/>
<evidence type="ECO:0000256" key="1">
    <source>
        <dbReference type="RuleBase" id="RU000363"/>
    </source>
</evidence>
<dbReference type="Proteomes" id="UP000002195">
    <property type="component" value="Unassembled WGS sequence"/>
</dbReference>
<dbReference type="PANTHER" id="PTHR43976">
    <property type="entry name" value="SHORT CHAIN DEHYDROGENASE"/>
    <property type="match status" value="1"/>
</dbReference>
<dbReference type="AlphaFoldDB" id="Q55AS0"/>
<dbReference type="PANTHER" id="PTHR43976:SF5">
    <property type="entry name" value="GLUCOSE_RIBITOL DEHYDROGENASE FAMILY PROTEIN-RELATED"/>
    <property type="match status" value="1"/>
</dbReference>
<dbReference type="FunFam" id="3.40.50.720:FF:001286">
    <property type="entry name" value="Uncharacterized oxidoreductase C162.03"/>
    <property type="match status" value="1"/>
</dbReference>
<gene>
    <name evidence="2" type="ORF">DDB_G0271748</name>
</gene>
<comment type="caution">
    <text evidence="2">The sequence shown here is derived from an EMBL/GenBank/DDBJ whole genome shotgun (WGS) entry which is preliminary data.</text>
</comment>
<dbReference type="PRINTS" id="PR00080">
    <property type="entry name" value="SDRFAMILY"/>
</dbReference>
<evidence type="ECO:0008006" key="4">
    <source>
        <dbReference type="Google" id="ProtNLM"/>
    </source>
</evidence>
<accession>Q55AS0</accession>
<dbReference type="EMBL" id="AAFI02000006">
    <property type="protein sequence ID" value="EAL71564.1"/>
    <property type="molecule type" value="Genomic_DNA"/>
</dbReference>
<dbReference type="STRING" id="44689.Q55AS0"/>
<dbReference type="PRO" id="PR:Q55AS0"/>
<dbReference type="SMR" id="Q55AS0"/>
<dbReference type="VEuPathDB" id="AmoebaDB:DDB_G0271748"/>
<dbReference type="CDD" id="cd05374">
    <property type="entry name" value="17beta-HSD-like_SDR_c"/>
    <property type="match status" value="1"/>
</dbReference>
<dbReference type="InterPro" id="IPR051911">
    <property type="entry name" value="SDR_oxidoreductase"/>
</dbReference>
<organism evidence="2 3">
    <name type="scientific">Dictyostelium discoideum</name>
    <name type="common">Social amoeba</name>
    <dbReference type="NCBI Taxonomy" id="44689"/>
    <lineage>
        <taxon>Eukaryota</taxon>
        <taxon>Amoebozoa</taxon>
        <taxon>Evosea</taxon>
        <taxon>Eumycetozoa</taxon>
        <taxon>Dictyostelia</taxon>
        <taxon>Dictyosteliales</taxon>
        <taxon>Dictyosteliaceae</taxon>
        <taxon>Dictyostelium</taxon>
    </lineage>
</organism>
<dbReference type="Pfam" id="PF00106">
    <property type="entry name" value="adh_short"/>
    <property type="match status" value="1"/>
</dbReference>
<comment type="similarity">
    <text evidence="1">Belongs to the short-chain dehydrogenases/reductases (SDR) family.</text>
</comment>
<sequence length="291" mass="32378">MEPINNIDRVFLVSGTSTGLGLSIVKRLLDNNYKVAAFTRSKLIVENEIKKYYENNNEKNIDYLNSLLAVQVDITNEESVENGVKETVNKFGHFDVVINNAGYGQMEARAIFDVNYFAILNIVRSTTPYLRKQKSGLILNVSSIVGHLPKGSISSYVASKYAVTGLTLSLEQELAPFNIKVVLLSPGGFRTIITNKEKFKLVENPIPEYYPNSTPQNSLEAFIGLMNTSNGDPNKFANAILKLDLIHQQGNKLPSNIFFGSDALEGSSHFFKSLIDESNQWKELALSTDRS</sequence>
<dbReference type="InterPro" id="IPR002347">
    <property type="entry name" value="SDR_fam"/>
</dbReference>
<dbReference type="SUPFAM" id="SSF51735">
    <property type="entry name" value="NAD(P)-binding Rossmann-fold domains"/>
    <property type="match status" value="1"/>
</dbReference>
<dbReference type="Gene3D" id="3.40.50.720">
    <property type="entry name" value="NAD(P)-binding Rossmann-like Domain"/>
    <property type="match status" value="1"/>
</dbReference>
<name>Q55AS0_DICDI</name>
<dbReference type="PRINTS" id="PR00081">
    <property type="entry name" value="GDHRDH"/>
</dbReference>
<dbReference type="GeneID" id="8618080"/>
<dbReference type="eggNOG" id="KOG1205">
    <property type="taxonomic scope" value="Eukaryota"/>
</dbReference>
<dbReference type="KEGG" id="ddi:DDB_G0271748"/>
<reference evidence="2 3" key="1">
    <citation type="journal article" date="2005" name="Nature">
        <title>The genome of the social amoeba Dictyostelium discoideum.</title>
        <authorList>
            <consortium name="The Dictyostelium discoideum Sequencing Consortium"/>
            <person name="Eichinger L."/>
            <person name="Pachebat J.A."/>
            <person name="Glockner G."/>
            <person name="Rajandream M.A."/>
            <person name="Sucgang R."/>
            <person name="Berriman M."/>
            <person name="Song J."/>
            <person name="Olsen R."/>
            <person name="Szafranski K."/>
            <person name="Xu Q."/>
            <person name="Tunggal B."/>
            <person name="Kummerfeld S."/>
            <person name="Madera M."/>
            <person name="Konfortov B.A."/>
            <person name="Rivero F."/>
            <person name="Bankier A.T."/>
            <person name="Lehmann R."/>
            <person name="Hamlin N."/>
            <person name="Davies R."/>
            <person name="Gaudet P."/>
            <person name="Fey P."/>
            <person name="Pilcher K."/>
            <person name="Chen G."/>
            <person name="Saunders D."/>
            <person name="Sodergren E."/>
            <person name="Davis P."/>
            <person name="Kerhornou A."/>
            <person name="Nie X."/>
            <person name="Hall N."/>
            <person name="Anjard C."/>
            <person name="Hemphill L."/>
            <person name="Bason N."/>
            <person name="Farbrother P."/>
            <person name="Desany B."/>
            <person name="Just E."/>
            <person name="Morio T."/>
            <person name="Rost R."/>
            <person name="Churcher C."/>
            <person name="Cooper J."/>
            <person name="Haydock S."/>
            <person name="van Driessche N."/>
            <person name="Cronin A."/>
            <person name="Goodhead I."/>
            <person name="Muzny D."/>
            <person name="Mourier T."/>
            <person name="Pain A."/>
            <person name="Lu M."/>
            <person name="Harper D."/>
            <person name="Lindsay R."/>
            <person name="Hauser H."/>
            <person name="James K."/>
            <person name="Quiles M."/>
            <person name="Madan Babu M."/>
            <person name="Saito T."/>
            <person name="Buchrieser C."/>
            <person name="Wardroper A."/>
            <person name="Felder M."/>
            <person name="Thangavelu M."/>
            <person name="Johnson D."/>
            <person name="Knights A."/>
            <person name="Loulseged H."/>
            <person name="Mungall K."/>
            <person name="Oliver K."/>
            <person name="Price C."/>
            <person name="Quail M.A."/>
            <person name="Urushihara H."/>
            <person name="Hernandez J."/>
            <person name="Rabbinowitsch E."/>
            <person name="Steffen D."/>
            <person name="Sanders M."/>
            <person name="Ma J."/>
            <person name="Kohara Y."/>
            <person name="Sharp S."/>
            <person name="Simmonds M."/>
            <person name="Spiegler S."/>
            <person name="Tivey A."/>
            <person name="Sugano S."/>
            <person name="White B."/>
            <person name="Walker D."/>
            <person name="Woodward J."/>
            <person name="Winckler T."/>
            <person name="Tanaka Y."/>
            <person name="Shaulsky G."/>
            <person name="Schleicher M."/>
            <person name="Weinstock G."/>
            <person name="Rosenthal A."/>
            <person name="Cox E.C."/>
            <person name="Chisholm R.L."/>
            <person name="Gibbs R."/>
            <person name="Loomis W.F."/>
            <person name="Platzer M."/>
            <person name="Kay R.R."/>
            <person name="Williams J."/>
            <person name="Dear P.H."/>
            <person name="Noegel A.A."/>
            <person name="Barrell B."/>
            <person name="Kuspa A."/>
        </authorList>
    </citation>
    <scope>NUCLEOTIDE SEQUENCE [LARGE SCALE GENOMIC DNA]</scope>
    <source>
        <strain evidence="2 3">AX4</strain>
    </source>
</reference>